<evidence type="ECO:0000256" key="1">
    <source>
        <dbReference type="SAM" id="Phobius"/>
    </source>
</evidence>
<keyword evidence="1" id="KW-0472">Membrane</keyword>
<proteinExistence type="predicted"/>
<evidence type="ECO:0000313" key="2">
    <source>
        <dbReference type="EMBL" id="MBM6939950.1"/>
    </source>
</evidence>
<protein>
    <submittedName>
        <fullName evidence="2">Uncharacterized protein</fullName>
    </submittedName>
</protein>
<dbReference type="EMBL" id="JACJKU010000002">
    <property type="protein sequence ID" value="MBM6939950.1"/>
    <property type="molecule type" value="Genomic_DNA"/>
</dbReference>
<feature type="transmembrane region" description="Helical" evidence="1">
    <location>
        <begin position="7"/>
        <end position="25"/>
    </location>
</feature>
<accession>A0ABS2GXE7</accession>
<sequence length="154" mass="17213">MTRKAKTVWGVIIVVLLILVAGYAFCTHRVASTVPGHVYQYTSVNGNNKLYMAFSKDSDRVVVTADKSKALKANQSDSNFESIYNKESKNGTWQYLAKGSHMTLSKTQSGQNSRWQYNRVLVLGNKMYAGSFTYKIANAGQGIDHKNTTFQKVE</sequence>
<reference evidence="2 3" key="1">
    <citation type="journal article" date="2021" name="Sci. Rep.">
        <title>The distribution of antibiotic resistance genes in chicken gut microbiota commensals.</title>
        <authorList>
            <person name="Juricova H."/>
            <person name="Matiasovicova J."/>
            <person name="Kubasova T."/>
            <person name="Cejkova D."/>
            <person name="Rychlik I."/>
        </authorList>
    </citation>
    <scope>NUCLEOTIDE SEQUENCE [LARGE SCALE GENOMIC DNA]</scope>
    <source>
        <strain evidence="2 3">An574</strain>
    </source>
</reference>
<organism evidence="2 3">
    <name type="scientific">Limosilactobacillus coleohominis</name>
    <dbReference type="NCBI Taxonomy" id="181675"/>
    <lineage>
        <taxon>Bacteria</taxon>
        <taxon>Bacillati</taxon>
        <taxon>Bacillota</taxon>
        <taxon>Bacilli</taxon>
        <taxon>Lactobacillales</taxon>
        <taxon>Lactobacillaceae</taxon>
        <taxon>Limosilactobacillus</taxon>
    </lineage>
</organism>
<comment type="caution">
    <text evidence="2">The sequence shown here is derived from an EMBL/GenBank/DDBJ whole genome shotgun (WGS) entry which is preliminary data.</text>
</comment>
<dbReference type="Proteomes" id="UP000785625">
    <property type="component" value="Unassembled WGS sequence"/>
</dbReference>
<gene>
    <name evidence="2" type="ORF">H5975_00340</name>
</gene>
<evidence type="ECO:0000313" key="3">
    <source>
        <dbReference type="Proteomes" id="UP000785625"/>
    </source>
</evidence>
<name>A0ABS2GXE7_9LACO</name>
<keyword evidence="1" id="KW-0812">Transmembrane</keyword>
<keyword evidence="3" id="KW-1185">Reference proteome</keyword>
<keyword evidence="1" id="KW-1133">Transmembrane helix</keyword>